<protein>
    <submittedName>
        <fullName evidence="1">Uncharacterized protein</fullName>
    </submittedName>
</protein>
<keyword evidence="2" id="KW-1185">Reference proteome</keyword>
<name>A0A4R0R1J5_9APHY</name>
<gene>
    <name evidence="1" type="ORF">EIP91_009527</name>
</gene>
<dbReference type="AlphaFoldDB" id="A0A4R0R1J5"/>
<dbReference type="EMBL" id="RWJN01000545">
    <property type="protein sequence ID" value="TCD60782.1"/>
    <property type="molecule type" value="Genomic_DNA"/>
</dbReference>
<evidence type="ECO:0000313" key="2">
    <source>
        <dbReference type="Proteomes" id="UP000292702"/>
    </source>
</evidence>
<comment type="caution">
    <text evidence="1">The sequence shown here is derived from an EMBL/GenBank/DDBJ whole genome shotgun (WGS) entry which is preliminary data.</text>
</comment>
<organism evidence="1 2">
    <name type="scientific">Steccherinum ochraceum</name>
    <dbReference type="NCBI Taxonomy" id="92696"/>
    <lineage>
        <taxon>Eukaryota</taxon>
        <taxon>Fungi</taxon>
        <taxon>Dikarya</taxon>
        <taxon>Basidiomycota</taxon>
        <taxon>Agaricomycotina</taxon>
        <taxon>Agaricomycetes</taxon>
        <taxon>Polyporales</taxon>
        <taxon>Steccherinaceae</taxon>
        <taxon>Steccherinum</taxon>
    </lineage>
</organism>
<proteinExistence type="predicted"/>
<evidence type="ECO:0000313" key="1">
    <source>
        <dbReference type="EMBL" id="TCD60782.1"/>
    </source>
</evidence>
<sequence length="132" mass="14553">MDIDNPRPSTPSESTIDEVQDQLRAALRLLPPGPAADAVKVPYLIASLAHIGRTQGLPYALPFQGRDGQPNVADDVWLFRNDEDGSIRALARKAIAQDDYRELLRHPKLRTRSKSIHVAVKSSPQTKADHAV</sequence>
<dbReference type="Proteomes" id="UP000292702">
    <property type="component" value="Unassembled WGS sequence"/>
</dbReference>
<reference evidence="1 2" key="1">
    <citation type="submission" date="2018-11" db="EMBL/GenBank/DDBJ databases">
        <title>Genome assembly of Steccherinum ochraceum LE-BIN_3174, the white-rot fungus of the Steccherinaceae family (The Residual Polyporoid clade, Polyporales, Basidiomycota).</title>
        <authorList>
            <person name="Fedorova T.V."/>
            <person name="Glazunova O.A."/>
            <person name="Landesman E.O."/>
            <person name="Moiseenko K.V."/>
            <person name="Psurtseva N.V."/>
            <person name="Savinova O.S."/>
            <person name="Shakhova N.V."/>
            <person name="Tyazhelova T.V."/>
            <person name="Vasina D.V."/>
        </authorList>
    </citation>
    <scope>NUCLEOTIDE SEQUENCE [LARGE SCALE GENOMIC DNA]</scope>
    <source>
        <strain evidence="1 2">LE-BIN_3174</strain>
    </source>
</reference>
<accession>A0A4R0R1J5</accession>